<evidence type="ECO:0000256" key="1">
    <source>
        <dbReference type="ARBA" id="ARBA00022539"/>
    </source>
</evidence>
<dbReference type="GO" id="GO:0005829">
    <property type="term" value="C:cytosol"/>
    <property type="evidence" value="ECO:0007669"/>
    <property type="project" value="TreeGrafter"/>
</dbReference>
<dbReference type="GO" id="GO:0000976">
    <property type="term" value="F:transcription cis-regulatory region binding"/>
    <property type="evidence" value="ECO:0007669"/>
    <property type="project" value="TreeGrafter"/>
</dbReference>
<evidence type="ECO:0000256" key="6">
    <source>
        <dbReference type="ARBA" id="ARBA00023163"/>
    </source>
</evidence>
<dbReference type="AlphaFoldDB" id="A0A850QLH9"/>
<dbReference type="SMART" id="SM00862">
    <property type="entry name" value="Trans_reg_C"/>
    <property type="match status" value="1"/>
</dbReference>
<feature type="domain" description="Response regulatory" evidence="9">
    <location>
        <begin position="2"/>
        <end position="116"/>
    </location>
</feature>
<evidence type="ECO:0000313" key="12">
    <source>
        <dbReference type="Proteomes" id="UP000588051"/>
    </source>
</evidence>
<dbReference type="Proteomes" id="UP000588051">
    <property type="component" value="Unassembled WGS sequence"/>
</dbReference>
<comment type="caution">
    <text evidence="11">The sequence shown here is derived from an EMBL/GenBank/DDBJ whole genome shotgun (WGS) entry which is preliminary data.</text>
</comment>
<dbReference type="PROSITE" id="PS51755">
    <property type="entry name" value="OMPR_PHOB"/>
    <property type="match status" value="1"/>
</dbReference>
<accession>A0A850QLH9</accession>
<evidence type="ECO:0000256" key="3">
    <source>
        <dbReference type="ARBA" id="ARBA00023012"/>
    </source>
</evidence>
<evidence type="ECO:0000256" key="5">
    <source>
        <dbReference type="ARBA" id="ARBA00023125"/>
    </source>
</evidence>
<dbReference type="SUPFAM" id="SSF52172">
    <property type="entry name" value="CheY-like"/>
    <property type="match status" value="1"/>
</dbReference>
<feature type="modified residue" description="4-aspartylphosphate" evidence="7">
    <location>
        <position position="51"/>
    </location>
</feature>
<keyword evidence="5 8" id="KW-0238">DNA-binding</keyword>
<gene>
    <name evidence="11" type="ORF">HV832_11245</name>
</gene>
<keyword evidence="2 7" id="KW-0597">Phosphoprotein</keyword>
<dbReference type="InterPro" id="IPR036388">
    <property type="entry name" value="WH-like_DNA-bd_sf"/>
</dbReference>
<dbReference type="Gene3D" id="3.40.50.2300">
    <property type="match status" value="1"/>
</dbReference>
<feature type="domain" description="OmpR/PhoB-type" evidence="10">
    <location>
        <begin position="124"/>
        <end position="222"/>
    </location>
</feature>
<dbReference type="GO" id="GO:0006355">
    <property type="term" value="P:regulation of DNA-templated transcription"/>
    <property type="evidence" value="ECO:0007669"/>
    <property type="project" value="InterPro"/>
</dbReference>
<dbReference type="Gene3D" id="1.10.10.10">
    <property type="entry name" value="Winged helix-like DNA-binding domain superfamily/Winged helix DNA-binding domain"/>
    <property type="match status" value="1"/>
</dbReference>
<dbReference type="GO" id="GO:0000156">
    <property type="term" value="F:phosphorelay response regulator activity"/>
    <property type="evidence" value="ECO:0007669"/>
    <property type="project" value="TreeGrafter"/>
</dbReference>
<dbReference type="NCBIfam" id="TIGR01387">
    <property type="entry name" value="cztR_silR_copR"/>
    <property type="match status" value="1"/>
</dbReference>
<evidence type="ECO:0000259" key="9">
    <source>
        <dbReference type="PROSITE" id="PS50110"/>
    </source>
</evidence>
<dbReference type="InterPro" id="IPR006291">
    <property type="entry name" value="CusR-like"/>
</dbReference>
<dbReference type="Pfam" id="PF00486">
    <property type="entry name" value="Trans_reg_C"/>
    <property type="match status" value="1"/>
</dbReference>
<dbReference type="InterPro" id="IPR001867">
    <property type="entry name" value="OmpR/PhoB-type_DNA-bd"/>
</dbReference>
<keyword evidence="3" id="KW-0902">Two-component regulatory system</keyword>
<dbReference type="InterPro" id="IPR001789">
    <property type="entry name" value="Sig_transdc_resp-reg_receiver"/>
</dbReference>
<name>A0A850QLH9_9BURK</name>
<keyword evidence="1" id="KW-0104">Cadmium</keyword>
<sequence length="224" mass="25217">MKILIVEDEPKTAAALARALREEGFSADMAENGIDGLHLALTENYALVILDVMLPKCDGWSVLHALKAERSALPVILLTALDAVSDRVKGLNAGADDYLVKPFAFSELLARIRNVLRRAPAQQSELMRVADLEMDRIRHRVSRAGQMLDLAQQEYRVLDYLMRHSGEVLTRTHLAEQVWDMNFDGDSNVIDAAIRRLRKKIDDPFECKLIHTLRGVGYVLEVRS</sequence>
<evidence type="ECO:0000256" key="2">
    <source>
        <dbReference type="ARBA" id="ARBA00022553"/>
    </source>
</evidence>
<dbReference type="SMART" id="SM00448">
    <property type="entry name" value="REC"/>
    <property type="match status" value="1"/>
</dbReference>
<evidence type="ECO:0000313" key="11">
    <source>
        <dbReference type="EMBL" id="NVO78405.1"/>
    </source>
</evidence>
<evidence type="ECO:0000256" key="7">
    <source>
        <dbReference type="PROSITE-ProRule" id="PRU00169"/>
    </source>
</evidence>
<evidence type="ECO:0000259" key="10">
    <source>
        <dbReference type="PROSITE" id="PS51755"/>
    </source>
</evidence>
<dbReference type="RefSeq" id="WP_176803913.1">
    <property type="nucleotide sequence ID" value="NZ_JABXYJ010000005.1"/>
</dbReference>
<dbReference type="Gene3D" id="6.10.250.690">
    <property type="match status" value="1"/>
</dbReference>
<evidence type="ECO:0000256" key="8">
    <source>
        <dbReference type="PROSITE-ProRule" id="PRU01091"/>
    </source>
</evidence>
<dbReference type="FunFam" id="3.40.50.2300:FF:000001">
    <property type="entry name" value="DNA-binding response regulator PhoB"/>
    <property type="match status" value="1"/>
</dbReference>
<dbReference type="CDD" id="cd00383">
    <property type="entry name" value="trans_reg_C"/>
    <property type="match status" value="1"/>
</dbReference>
<keyword evidence="6" id="KW-0804">Transcription</keyword>
<evidence type="ECO:0000256" key="4">
    <source>
        <dbReference type="ARBA" id="ARBA00023015"/>
    </source>
</evidence>
<reference evidence="11 12" key="1">
    <citation type="submission" date="2020-06" db="EMBL/GenBank/DDBJ databases">
        <authorList>
            <person name="Qiu C."/>
            <person name="Liu Z."/>
        </authorList>
    </citation>
    <scope>NUCLEOTIDE SEQUENCE [LARGE SCALE GENOMIC DNA]</scope>
    <source>
        <strain evidence="11 12">EM 1</strain>
    </source>
</reference>
<dbReference type="PROSITE" id="PS50110">
    <property type="entry name" value="RESPONSE_REGULATORY"/>
    <property type="match status" value="1"/>
</dbReference>
<dbReference type="FunFam" id="1.10.10.10:FF:000005">
    <property type="entry name" value="Two-component system response regulator"/>
    <property type="match status" value="1"/>
</dbReference>
<organism evidence="11 12">
    <name type="scientific">Undibacterium oligocarboniphilum</name>
    <dbReference type="NCBI Taxonomy" id="666702"/>
    <lineage>
        <taxon>Bacteria</taxon>
        <taxon>Pseudomonadati</taxon>
        <taxon>Pseudomonadota</taxon>
        <taxon>Betaproteobacteria</taxon>
        <taxon>Burkholderiales</taxon>
        <taxon>Oxalobacteraceae</taxon>
        <taxon>Undibacterium</taxon>
    </lineage>
</organism>
<feature type="DNA-binding region" description="OmpR/PhoB-type" evidence="8">
    <location>
        <begin position="124"/>
        <end position="222"/>
    </location>
</feature>
<dbReference type="InterPro" id="IPR039420">
    <property type="entry name" value="WalR-like"/>
</dbReference>
<proteinExistence type="predicted"/>
<dbReference type="InterPro" id="IPR011006">
    <property type="entry name" value="CheY-like_superfamily"/>
</dbReference>
<keyword evidence="4" id="KW-0805">Transcription regulation</keyword>
<protein>
    <submittedName>
        <fullName evidence="11">Heavy metal response regulator transcription factor</fullName>
    </submittedName>
</protein>
<dbReference type="PANTHER" id="PTHR48111">
    <property type="entry name" value="REGULATOR OF RPOS"/>
    <property type="match status" value="1"/>
</dbReference>
<dbReference type="Pfam" id="PF00072">
    <property type="entry name" value="Response_reg"/>
    <property type="match status" value="1"/>
</dbReference>
<dbReference type="GO" id="GO:0032993">
    <property type="term" value="C:protein-DNA complex"/>
    <property type="evidence" value="ECO:0007669"/>
    <property type="project" value="TreeGrafter"/>
</dbReference>
<keyword evidence="12" id="KW-1185">Reference proteome</keyword>
<dbReference type="EMBL" id="JABXYJ010000005">
    <property type="protein sequence ID" value="NVO78405.1"/>
    <property type="molecule type" value="Genomic_DNA"/>
</dbReference>
<dbReference type="PANTHER" id="PTHR48111:SF76">
    <property type="entry name" value="TWO-COMPONENT RESPONSE REGULATOR"/>
    <property type="match status" value="1"/>
</dbReference>